<keyword evidence="1" id="KW-1133">Transmembrane helix</keyword>
<proteinExistence type="predicted"/>
<dbReference type="InterPro" id="IPR028087">
    <property type="entry name" value="Tad_N"/>
</dbReference>
<dbReference type="OrthoDB" id="4869265at2"/>
<gene>
    <name evidence="3" type="ORF">ATL42_1573</name>
</gene>
<evidence type="ECO:0000313" key="4">
    <source>
        <dbReference type="Proteomes" id="UP000225548"/>
    </source>
</evidence>
<feature type="domain" description="Putative Flp pilus-assembly TadG-like N-terminal" evidence="2">
    <location>
        <begin position="18"/>
        <end position="64"/>
    </location>
</feature>
<evidence type="ECO:0000256" key="1">
    <source>
        <dbReference type="SAM" id="Phobius"/>
    </source>
</evidence>
<dbReference type="RefSeq" id="WP_098454863.1">
    <property type="nucleotide sequence ID" value="NZ_PDJG01000001.1"/>
</dbReference>
<dbReference type="AlphaFoldDB" id="A0A2A9E4X6"/>
<evidence type="ECO:0000259" key="2">
    <source>
        <dbReference type="Pfam" id="PF13400"/>
    </source>
</evidence>
<name>A0A2A9E4X6_9MICO</name>
<comment type="caution">
    <text evidence="3">The sequence shown here is derived from an EMBL/GenBank/DDBJ whole genome shotgun (WGS) entry which is preliminary data.</text>
</comment>
<feature type="transmembrane region" description="Helical" evidence="1">
    <location>
        <begin position="20"/>
        <end position="44"/>
    </location>
</feature>
<protein>
    <submittedName>
        <fullName evidence="3">Putative Flp pilus-assembly TadE/G-like protein</fullName>
    </submittedName>
</protein>
<keyword evidence="4" id="KW-1185">Reference proteome</keyword>
<keyword evidence="1" id="KW-0472">Membrane</keyword>
<dbReference type="EMBL" id="PDJG01000001">
    <property type="protein sequence ID" value="PFG33686.1"/>
    <property type="molecule type" value="Genomic_DNA"/>
</dbReference>
<keyword evidence="1" id="KW-0812">Transmembrane</keyword>
<organism evidence="3 4">
    <name type="scientific">Sanguibacter antarcticus</name>
    <dbReference type="NCBI Taxonomy" id="372484"/>
    <lineage>
        <taxon>Bacteria</taxon>
        <taxon>Bacillati</taxon>
        <taxon>Actinomycetota</taxon>
        <taxon>Actinomycetes</taxon>
        <taxon>Micrococcales</taxon>
        <taxon>Sanguibacteraceae</taxon>
        <taxon>Sanguibacter</taxon>
    </lineage>
</organism>
<sequence>MSAVAARRRRPDPGSDDGQIMVLALGFTIVLLLLVTVIVSLTGIQLERKRLLDLADNLALEAADSIDESSIYGIEQPPGDASHAPLTDEGVRAAVAEYLAANPGVTAGLEAVTVVSATSPDGRTARIVLASRARPTLISPVTSLFSDGVVLTAESTARAWEP</sequence>
<dbReference type="Pfam" id="PF13400">
    <property type="entry name" value="Tad"/>
    <property type="match status" value="1"/>
</dbReference>
<reference evidence="3 4" key="1">
    <citation type="submission" date="2017-10" db="EMBL/GenBank/DDBJ databases">
        <title>Sequencing the genomes of 1000 actinobacteria strains.</title>
        <authorList>
            <person name="Klenk H.-P."/>
        </authorList>
    </citation>
    <scope>NUCLEOTIDE SEQUENCE [LARGE SCALE GENOMIC DNA]</scope>
    <source>
        <strain evidence="3 4">DSM 18966</strain>
    </source>
</reference>
<dbReference type="Proteomes" id="UP000225548">
    <property type="component" value="Unassembled WGS sequence"/>
</dbReference>
<evidence type="ECO:0000313" key="3">
    <source>
        <dbReference type="EMBL" id="PFG33686.1"/>
    </source>
</evidence>
<accession>A0A2A9E4X6</accession>